<organism evidence="1 2">
    <name type="scientific">Aerophobetes bacterium</name>
    <dbReference type="NCBI Taxonomy" id="2030807"/>
    <lineage>
        <taxon>Bacteria</taxon>
        <taxon>Candidatus Aerophobota</taxon>
    </lineage>
</organism>
<accession>A0A523W5X8</accession>
<sequence length="115" mass="12015">MPGVDGTGPRGLGPVTGGGRGFCSPWGIGAVMQYGQGTYGVPYAGGYAYAPYGGMPYPSYGYPGAAPYAPPGPGAPLPPGTMTQEQQLDYLRKQSEVLKSQLEQIGSRIRDLEKK</sequence>
<reference evidence="1 2" key="1">
    <citation type="submission" date="2019-03" db="EMBL/GenBank/DDBJ databases">
        <title>Metabolic potential of uncultured bacteria and archaea associated with petroleum seepage in deep-sea sediments.</title>
        <authorList>
            <person name="Dong X."/>
            <person name="Hubert C."/>
        </authorList>
    </citation>
    <scope>NUCLEOTIDE SEQUENCE [LARGE SCALE GENOMIC DNA]</scope>
    <source>
        <strain evidence="1">E29_bin52</strain>
    </source>
</reference>
<evidence type="ECO:0000313" key="2">
    <source>
        <dbReference type="Proteomes" id="UP000319130"/>
    </source>
</evidence>
<comment type="caution">
    <text evidence="1">The sequence shown here is derived from an EMBL/GenBank/DDBJ whole genome shotgun (WGS) entry which is preliminary data.</text>
</comment>
<evidence type="ECO:0000313" key="1">
    <source>
        <dbReference type="EMBL" id="TET62405.1"/>
    </source>
</evidence>
<protein>
    <recommendedName>
        <fullName evidence="3">DUF5320 domain-containing protein</fullName>
    </recommendedName>
</protein>
<evidence type="ECO:0008006" key="3">
    <source>
        <dbReference type="Google" id="ProtNLM"/>
    </source>
</evidence>
<dbReference type="EMBL" id="SOIZ01000184">
    <property type="protein sequence ID" value="TET62405.1"/>
    <property type="molecule type" value="Genomic_DNA"/>
</dbReference>
<name>A0A523W5X8_UNCAE</name>
<dbReference type="Pfam" id="PF17253">
    <property type="entry name" value="DUF5320"/>
    <property type="match status" value="1"/>
</dbReference>
<dbReference type="AlphaFoldDB" id="A0A523W5X8"/>
<dbReference type="Proteomes" id="UP000319130">
    <property type="component" value="Unassembled WGS sequence"/>
</dbReference>
<proteinExistence type="predicted"/>
<gene>
    <name evidence="1" type="ORF">E3J48_04235</name>
</gene>
<dbReference type="InterPro" id="IPR035205">
    <property type="entry name" value="DUF5320"/>
</dbReference>